<comment type="caution">
    <text evidence="1">The sequence shown here is derived from an EMBL/GenBank/DDBJ whole genome shotgun (WGS) entry which is preliminary data.</text>
</comment>
<sequence length="31" mass="3150">MGRRVVLIMVVLATLGVLALASTQALAGPMP</sequence>
<protein>
    <submittedName>
        <fullName evidence="1">Uncharacterized protein</fullName>
    </submittedName>
</protein>
<feature type="non-terminal residue" evidence="1">
    <location>
        <position position="31"/>
    </location>
</feature>
<accession>A0A0G0KEX6</accession>
<evidence type="ECO:0000313" key="1">
    <source>
        <dbReference type="EMBL" id="KKQ74065.1"/>
    </source>
</evidence>
<dbReference type="Proteomes" id="UP000034498">
    <property type="component" value="Unassembled WGS sequence"/>
</dbReference>
<gene>
    <name evidence="1" type="ORF">US94_C0015G0013</name>
</gene>
<dbReference type="EMBL" id="LBUX01000015">
    <property type="protein sequence ID" value="KKQ74065.1"/>
    <property type="molecule type" value="Genomic_DNA"/>
</dbReference>
<proteinExistence type="predicted"/>
<reference evidence="1 2" key="1">
    <citation type="journal article" date="2015" name="Nature">
        <title>rRNA introns, odd ribosomes, and small enigmatic genomes across a large radiation of phyla.</title>
        <authorList>
            <person name="Brown C.T."/>
            <person name="Hug L.A."/>
            <person name="Thomas B.C."/>
            <person name="Sharon I."/>
            <person name="Castelle C.J."/>
            <person name="Singh A."/>
            <person name="Wilkins M.J."/>
            <person name="Williams K.H."/>
            <person name="Banfield J.F."/>
        </authorList>
    </citation>
    <scope>NUCLEOTIDE SEQUENCE [LARGE SCALE GENOMIC DNA]</scope>
</reference>
<evidence type="ECO:0000313" key="2">
    <source>
        <dbReference type="Proteomes" id="UP000034498"/>
    </source>
</evidence>
<organism evidence="1 2">
    <name type="scientific">Berkelbacteria bacterium GW2011_GWB1_38_5</name>
    <dbReference type="NCBI Taxonomy" id="1618336"/>
    <lineage>
        <taxon>Bacteria</taxon>
        <taxon>Candidatus Berkelbacteria</taxon>
    </lineage>
</organism>
<name>A0A0G0KEX6_9BACT</name>
<dbReference type="AlphaFoldDB" id="A0A0G0KEX6"/>